<evidence type="ECO:0000313" key="2">
    <source>
        <dbReference type="EMBL" id="KAH9288840.1"/>
    </source>
</evidence>
<gene>
    <name evidence="2" type="ORF">KI387_032957</name>
</gene>
<keyword evidence="3" id="KW-1185">Reference proteome</keyword>
<name>A0AA38BQQ4_TAXCH</name>
<protein>
    <submittedName>
        <fullName evidence="2">Uncharacterized protein</fullName>
    </submittedName>
</protein>
<proteinExistence type="predicted"/>
<comment type="caution">
    <text evidence="2">The sequence shown here is derived from an EMBL/GenBank/DDBJ whole genome shotgun (WGS) entry which is preliminary data.</text>
</comment>
<evidence type="ECO:0000313" key="3">
    <source>
        <dbReference type="Proteomes" id="UP000824469"/>
    </source>
</evidence>
<feature type="non-terminal residue" evidence="2">
    <location>
        <position position="1"/>
    </location>
</feature>
<dbReference type="AlphaFoldDB" id="A0AA38BQQ4"/>
<feature type="region of interest" description="Disordered" evidence="1">
    <location>
        <begin position="81"/>
        <end position="111"/>
    </location>
</feature>
<dbReference type="EMBL" id="JAHRHJ020003813">
    <property type="protein sequence ID" value="KAH9288840.1"/>
    <property type="molecule type" value="Genomic_DNA"/>
</dbReference>
<sequence>VVATENILSLSRDVAPALSDNIGEDYFMESVEKLKKTKVCNLTIEIIIVFNTEVKEPSVRGEKQSTMQTKHYEVNHIVNTHESGTSNCNTEAQGIGEDDLSLQITPQPFNT</sequence>
<evidence type="ECO:0000256" key="1">
    <source>
        <dbReference type="SAM" id="MobiDB-lite"/>
    </source>
</evidence>
<feature type="compositionally biased region" description="Polar residues" evidence="1">
    <location>
        <begin position="102"/>
        <end position="111"/>
    </location>
</feature>
<feature type="compositionally biased region" description="Polar residues" evidence="1">
    <location>
        <begin position="81"/>
        <end position="92"/>
    </location>
</feature>
<accession>A0AA38BQQ4</accession>
<reference evidence="2 3" key="1">
    <citation type="journal article" date="2021" name="Nat. Plants">
        <title>The Taxus genome provides insights into paclitaxel biosynthesis.</title>
        <authorList>
            <person name="Xiong X."/>
            <person name="Gou J."/>
            <person name="Liao Q."/>
            <person name="Li Y."/>
            <person name="Zhou Q."/>
            <person name="Bi G."/>
            <person name="Li C."/>
            <person name="Du R."/>
            <person name="Wang X."/>
            <person name="Sun T."/>
            <person name="Guo L."/>
            <person name="Liang H."/>
            <person name="Lu P."/>
            <person name="Wu Y."/>
            <person name="Zhang Z."/>
            <person name="Ro D.K."/>
            <person name="Shang Y."/>
            <person name="Huang S."/>
            <person name="Yan J."/>
        </authorList>
    </citation>
    <scope>NUCLEOTIDE SEQUENCE [LARGE SCALE GENOMIC DNA]</scope>
    <source>
        <strain evidence="2">Ta-2019</strain>
    </source>
</reference>
<organism evidence="2 3">
    <name type="scientific">Taxus chinensis</name>
    <name type="common">Chinese yew</name>
    <name type="synonym">Taxus wallichiana var. chinensis</name>
    <dbReference type="NCBI Taxonomy" id="29808"/>
    <lineage>
        <taxon>Eukaryota</taxon>
        <taxon>Viridiplantae</taxon>
        <taxon>Streptophyta</taxon>
        <taxon>Embryophyta</taxon>
        <taxon>Tracheophyta</taxon>
        <taxon>Spermatophyta</taxon>
        <taxon>Pinopsida</taxon>
        <taxon>Pinidae</taxon>
        <taxon>Conifers II</taxon>
        <taxon>Cupressales</taxon>
        <taxon>Taxaceae</taxon>
        <taxon>Taxus</taxon>
    </lineage>
</organism>
<dbReference type="Proteomes" id="UP000824469">
    <property type="component" value="Unassembled WGS sequence"/>
</dbReference>